<dbReference type="AlphaFoldDB" id="A0A379KPY8"/>
<evidence type="ECO:0000313" key="2">
    <source>
        <dbReference type="EMBL" id="SUD70064.1"/>
    </source>
</evidence>
<name>A0A379KPY8_PSEPU</name>
<dbReference type="Gene3D" id="2.180.10.10">
    <property type="entry name" value="RHS repeat-associated core"/>
    <property type="match status" value="1"/>
</dbReference>
<dbReference type="NCBIfam" id="TIGR03696">
    <property type="entry name" value="Rhs_assc_core"/>
    <property type="match status" value="1"/>
</dbReference>
<evidence type="ECO:0000256" key="1">
    <source>
        <dbReference type="SAM" id="MobiDB-lite"/>
    </source>
</evidence>
<protein>
    <submittedName>
        <fullName evidence="2">YD repeat protein</fullName>
    </submittedName>
</protein>
<dbReference type="InterPro" id="IPR022385">
    <property type="entry name" value="Rhs_assc_core"/>
</dbReference>
<feature type="region of interest" description="Disordered" evidence="1">
    <location>
        <begin position="228"/>
        <end position="248"/>
    </location>
</feature>
<sequence>MIGFVGQKLDPASGFYPLGDGHRWYAPPIRRFTSPDALSPFGVGGLNAYAYCAGDPVNYIDPDGRNRYGPWAAARLERHQRDVVTLKAAKFPQSLRPQLEHLRQQVKKGFVDSNPHTEVHVATLYKRSDPHNAYGRWNLHYKGSNDSFSLEFMFGNPIEFLPSGRYQLTKNVYMSAMNNVELKKGLPNYRSYRVRAEDLESFALPASQHVRAPLPFTQYVKYAHKRKHPISDSPEVPARRHLTARSGF</sequence>
<organism evidence="2 3">
    <name type="scientific">Pseudomonas putida</name>
    <name type="common">Arthrobacter siderocapsulatus</name>
    <dbReference type="NCBI Taxonomy" id="303"/>
    <lineage>
        <taxon>Bacteria</taxon>
        <taxon>Pseudomonadati</taxon>
        <taxon>Pseudomonadota</taxon>
        <taxon>Gammaproteobacteria</taxon>
        <taxon>Pseudomonadales</taxon>
        <taxon>Pseudomonadaceae</taxon>
        <taxon>Pseudomonas</taxon>
    </lineage>
</organism>
<accession>A0A379KPY8</accession>
<dbReference type="EMBL" id="UGUY01000001">
    <property type="protein sequence ID" value="SUD70064.1"/>
    <property type="molecule type" value="Genomic_DNA"/>
</dbReference>
<evidence type="ECO:0000313" key="3">
    <source>
        <dbReference type="Proteomes" id="UP000254602"/>
    </source>
</evidence>
<reference evidence="2 3" key="1">
    <citation type="submission" date="2018-06" db="EMBL/GenBank/DDBJ databases">
        <authorList>
            <consortium name="Pathogen Informatics"/>
            <person name="Doyle S."/>
        </authorList>
    </citation>
    <scope>NUCLEOTIDE SEQUENCE [LARGE SCALE GENOMIC DNA]</scope>
    <source>
        <strain evidence="2 3">NCTC7914</strain>
    </source>
</reference>
<dbReference type="Proteomes" id="UP000254602">
    <property type="component" value="Unassembled WGS sequence"/>
</dbReference>
<gene>
    <name evidence="2" type="ORF">NCTC7914_04214</name>
</gene>
<feature type="compositionally biased region" description="Basic residues" evidence="1">
    <location>
        <begin position="239"/>
        <end position="248"/>
    </location>
</feature>
<proteinExistence type="predicted"/>